<dbReference type="GO" id="GO:0004519">
    <property type="term" value="F:endonuclease activity"/>
    <property type="evidence" value="ECO:0007669"/>
    <property type="project" value="InterPro"/>
</dbReference>
<gene>
    <name evidence="2" type="ORF">HHO47_06330</name>
</gene>
<reference evidence="2" key="1">
    <citation type="submission" date="2020-04" db="EMBL/GenBank/DDBJ databases">
        <title>Genome Sequencing for Pseudoaltermonas arctica.</title>
        <authorList>
            <person name="Elkins N.S."/>
        </authorList>
    </citation>
    <scope>NUCLEOTIDE SEQUENCE [LARGE SCALE GENOMIC DNA]</scope>
    <source>
        <strain evidence="2">NEC-BIFX-2020_0012</strain>
    </source>
</reference>
<dbReference type="Pfam" id="PF05944">
    <property type="entry name" value="Phage_term_smal"/>
    <property type="match status" value="1"/>
</dbReference>
<organism evidence="2 3">
    <name type="scientific">Pseudoalteromonas arctica</name>
    <dbReference type="NCBI Taxonomy" id="394751"/>
    <lineage>
        <taxon>Bacteria</taxon>
        <taxon>Pseudomonadati</taxon>
        <taxon>Pseudomonadota</taxon>
        <taxon>Gammaproteobacteria</taxon>
        <taxon>Alteromonadales</taxon>
        <taxon>Pseudoalteromonadaceae</taxon>
        <taxon>Pseudoalteromonas</taxon>
    </lineage>
</organism>
<feature type="region of interest" description="Disordered" evidence="1">
    <location>
        <begin position="15"/>
        <end position="38"/>
    </location>
</feature>
<protein>
    <submittedName>
        <fullName evidence="2">Terminase</fullName>
    </submittedName>
</protein>
<keyword evidence="3" id="KW-1185">Reference proteome</keyword>
<evidence type="ECO:0000313" key="3">
    <source>
        <dbReference type="Proteomes" id="UP000570493"/>
    </source>
</evidence>
<evidence type="ECO:0000313" key="2">
    <source>
        <dbReference type="EMBL" id="NMM40472.1"/>
    </source>
</evidence>
<dbReference type="Proteomes" id="UP000570493">
    <property type="component" value="Unassembled WGS sequence"/>
</dbReference>
<accession>A0A7Y0DRS7</accession>
<comment type="caution">
    <text evidence="2">The sequence shown here is derived from an EMBL/GenBank/DDBJ whole genome shotgun (WGS) entry which is preliminary data.</text>
</comment>
<evidence type="ECO:0000256" key="1">
    <source>
        <dbReference type="SAM" id="MobiDB-lite"/>
    </source>
</evidence>
<dbReference type="RefSeq" id="WP_169019532.1">
    <property type="nucleotide sequence ID" value="NZ_JABBMT010000007.1"/>
</dbReference>
<sequence length="247" mass="27582">MSLVKKSLAKAVSSVPSSTEKQAPTAAATATQANAPANNTEQNEYPFFAAAIESDLAQLKTFTDIADKATYKSEALQRNDYLGYINRYRLSGQNHHNKVLAWVFIWLVDLKRWDAVLELLPLIIEQKQPLPTVFNTKHWPAFVIDQLYDDANYYLAESKQQGLHDIGFTLHRLINVVKNQDWAGLEVVGGKLYAIAAKVNKAQLNLGNALYFAEMAQAINDKAGVKTMLKELQKMIKPAESDQQTAD</sequence>
<dbReference type="GO" id="GO:0003677">
    <property type="term" value="F:DNA binding"/>
    <property type="evidence" value="ECO:0007669"/>
    <property type="project" value="InterPro"/>
</dbReference>
<feature type="compositionally biased region" description="Low complexity" evidence="1">
    <location>
        <begin position="23"/>
        <end position="38"/>
    </location>
</feature>
<dbReference type="AlphaFoldDB" id="A0A7Y0DRS7"/>
<dbReference type="InterPro" id="IPR010270">
    <property type="entry name" value="Phage_P2_GpM"/>
</dbReference>
<proteinExistence type="predicted"/>
<dbReference type="EMBL" id="JABBMT010000007">
    <property type="protein sequence ID" value="NMM40472.1"/>
    <property type="molecule type" value="Genomic_DNA"/>
</dbReference>
<name>A0A7Y0DRS7_9GAMM</name>